<feature type="compositionally biased region" description="Basic and acidic residues" evidence="1">
    <location>
        <begin position="121"/>
        <end position="147"/>
    </location>
</feature>
<dbReference type="EMBL" id="DS999641">
    <property type="protein sequence ID" value="EFE71532.2"/>
    <property type="molecule type" value="Genomic_DNA"/>
</dbReference>
<organism evidence="2 3">
    <name type="scientific">Streptomyces viridosporus (strain ATCC 14672 / DSM 40746 / JCM 4963 / KCTC 9882 / NRRL B-12104 / FH 1290)</name>
    <name type="common">Streptomyces ghanaensis</name>
    <dbReference type="NCBI Taxonomy" id="566461"/>
    <lineage>
        <taxon>Bacteria</taxon>
        <taxon>Bacillati</taxon>
        <taxon>Actinomycetota</taxon>
        <taxon>Actinomycetes</taxon>
        <taxon>Kitasatosporales</taxon>
        <taxon>Streptomycetaceae</taxon>
        <taxon>Streptomyces</taxon>
    </lineage>
</organism>
<evidence type="ECO:0000256" key="1">
    <source>
        <dbReference type="SAM" id="MobiDB-lite"/>
    </source>
</evidence>
<dbReference type="Proteomes" id="UP000003824">
    <property type="component" value="Unassembled WGS sequence"/>
</dbReference>
<gene>
    <name evidence="2" type="ORF">SSFG_06770</name>
</gene>
<dbReference type="AlphaFoldDB" id="D6A3X8"/>
<evidence type="ECO:0000313" key="3">
    <source>
        <dbReference type="Proteomes" id="UP000003824"/>
    </source>
</evidence>
<dbReference type="eggNOG" id="ENOG5030RPG">
    <property type="taxonomic scope" value="Bacteria"/>
</dbReference>
<name>D6A3X8_STRV1</name>
<protein>
    <submittedName>
        <fullName evidence="2">Predicted protein</fullName>
    </submittedName>
</protein>
<proteinExistence type="predicted"/>
<reference evidence="3" key="1">
    <citation type="submission" date="2008-12" db="EMBL/GenBank/DDBJ databases">
        <title>Annotation of Streptomyces ghanaensis ATCC 14672.</title>
        <authorList>
            <consortium name="The Broad Institute Genome Sequencing Platform"/>
            <consortium name="Broad Institute Microbial Sequencing Center"/>
            <person name="Fischbach M."/>
            <person name="Ward D."/>
            <person name="Young S."/>
            <person name="Kodira C.D."/>
            <person name="Zeng Q."/>
            <person name="Koehrsen M."/>
            <person name="Godfrey P."/>
            <person name="Alvarado L."/>
            <person name="Berlin A.M."/>
            <person name="Borenstein D."/>
            <person name="Chen Z."/>
            <person name="Engels R."/>
            <person name="Freedman E."/>
            <person name="Gellesch M."/>
            <person name="Goldberg J."/>
            <person name="Griggs A."/>
            <person name="Gujja S."/>
            <person name="Heiman D.I."/>
            <person name="Hepburn T.A."/>
            <person name="Howarth C."/>
            <person name="Jen D."/>
            <person name="Larson L."/>
            <person name="Lewis B."/>
            <person name="Mehta T."/>
            <person name="Park D."/>
            <person name="Pearson M."/>
            <person name="Roberts A."/>
            <person name="Saif S."/>
            <person name="Shea T.D."/>
            <person name="Shenoy N."/>
            <person name="Sisk P."/>
            <person name="Stolte C."/>
            <person name="Sykes S.N."/>
            <person name="Walk T."/>
            <person name="White J."/>
            <person name="Yandava C."/>
            <person name="Straight P."/>
            <person name="Clardy J."/>
            <person name="Hung D."/>
            <person name="Kolter R."/>
            <person name="Mekalanos J."/>
            <person name="Walker S."/>
            <person name="Walsh C.T."/>
            <person name="Wieland B.L.C."/>
            <person name="Ilzarbe M."/>
            <person name="Galagan J."/>
            <person name="Nusbaum C."/>
            <person name="Birren B."/>
        </authorList>
    </citation>
    <scope>NUCLEOTIDE SEQUENCE [LARGE SCALE GENOMIC DNA]</scope>
    <source>
        <strain evidence="3">ATCC 14672 / DSM 40746 / JCM 4963 / KCTC 9882 / NRRL B-12104 / FH 1290</strain>
    </source>
</reference>
<accession>D6A3X8</accession>
<feature type="region of interest" description="Disordered" evidence="1">
    <location>
        <begin position="121"/>
        <end position="154"/>
    </location>
</feature>
<evidence type="ECO:0000313" key="2">
    <source>
        <dbReference type="EMBL" id="EFE71532.2"/>
    </source>
</evidence>
<sequence>MTLKDPLANFVCDCGHPFPRSLRGAGTMGRKVFPMRPQRARRLAAASAAGLLMAGGVAVGTASTASASSQSYSHSQRCDNDNWWGNDCDDYGRGGYHDYDNHDYGRGGHHDFNNHDYDRGGHHDYDNHDHGRGGDHDNGRGGDHDNGRGGYGHR</sequence>